<dbReference type="PANTHER" id="PTHR45663">
    <property type="entry name" value="GEO12009P1"/>
    <property type="match status" value="1"/>
</dbReference>
<comment type="caution">
    <text evidence="8">The sequence shown here is derived from an EMBL/GenBank/DDBJ whole genome shotgun (WGS) entry which is preliminary data.</text>
</comment>
<dbReference type="AlphaFoldDB" id="A0A370QKK2"/>
<dbReference type="GO" id="GO:0015035">
    <property type="term" value="F:protein-disulfide reductase activity"/>
    <property type="evidence" value="ECO:0007669"/>
    <property type="project" value="UniProtKB-UniRule"/>
</dbReference>
<accession>A0A370QKK2</accession>
<dbReference type="GO" id="GO:0005829">
    <property type="term" value="C:cytosol"/>
    <property type="evidence" value="ECO:0007669"/>
    <property type="project" value="TreeGrafter"/>
</dbReference>
<sequence>MRFGVIIDYFCVVNSNIDSAEAEAQKLNKMALEITDATFEETVLKSDKPVVVDFWAAWCGPCRMVGPVIDELSNDYEGKAVVGKVDVDANQEFAAKYGVRNIPTVLIFNNGELVGRQVGVAPKNVYAEAIDGLLN</sequence>
<keyword evidence="4" id="KW-1015">Disulfide bond</keyword>
<dbReference type="EMBL" id="QRAO01000001">
    <property type="protein sequence ID" value="RDK88872.1"/>
    <property type="molecule type" value="Genomic_DNA"/>
</dbReference>
<dbReference type="InterPro" id="IPR013766">
    <property type="entry name" value="Thioredoxin_domain"/>
</dbReference>
<keyword evidence="2" id="KW-0813">Transport</keyword>
<dbReference type="PRINTS" id="PR00421">
    <property type="entry name" value="THIOREDOXIN"/>
</dbReference>
<evidence type="ECO:0000256" key="2">
    <source>
        <dbReference type="ARBA" id="ARBA00022448"/>
    </source>
</evidence>
<evidence type="ECO:0000313" key="8">
    <source>
        <dbReference type="EMBL" id="RDK88872.1"/>
    </source>
</evidence>
<keyword evidence="3" id="KW-0249">Electron transport</keyword>
<dbReference type="FunFam" id="3.40.30.10:FF:000001">
    <property type="entry name" value="Thioredoxin"/>
    <property type="match status" value="1"/>
</dbReference>
<keyword evidence="5" id="KW-0676">Redox-active center</keyword>
<evidence type="ECO:0000256" key="6">
    <source>
        <dbReference type="NCBIfam" id="TIGR01068"/>
    </source>
</evidence>
<dbReference type="Pfam" id="PF00085">
    <property type="entry name" value="Thioredoxin"/>
    <property type="match status" value="1"/>
</dbReference>
<reference evidence="8 9" key="1">
    <citation type="submission" date="2018-07" db="EMBL/GenBank/DDBJ databases">
        <title>Genomic Encyclopedia of Type Strains, Phase IV (KMG-IV): sequencing the most valuable type-strain genomes for metagenomic binning, comparative biology and taxonomic classification.</title>
        <authorList>
            <person name="Goeker M."/>
        </authorList>
    </citation>
    <scope>NUCLEOTIDE SEQUENCE [LARGE SCALE GENOMIC DNA]</scope>
    <source>
        <strain evidence="8 9">DSM 101478</strain>
    </source>
</reference>
<dbReference type="NCBIfam" id="TIGR01068">
    <property type="entry name" value="thioredoxin"/>
    <property type="match status" value="1"/>
</dbReference>
<evidence type="ECO:0000256" key="3">
    <source>
        <dbReference type="ARBA" id="ARBA00022982"/>
    </source>
</evidence>
<organism evidence="8 9">
    <name type="scientific">Marinirhabdus gelatinilytica</name>
    <dbReference type="NCBI Taxonomy" id="1703343"/>
    <lineage>
        <taxon>Bacteria</taxon>
        <taxon>Pseudomonadati</taxon>
        <taxon>Bacteroidota</taxon>
        <taxon>Flavobacteriia</taxon>
        <taxon>Flavobacteriales</taxon>
        <taxon>Flavobacteriaceae</taxon>
    </lineage>
</organism>
<dbReference type="PROSITE" id="PS00194">
    <property type="entry name" value="THIOREDOXIN_1"/>
    <property type="match status" value="1"/>
</dbReference>
<evidence type="ECO:0000256" key="5">
    <source>
        <dbReference type="ARBA" id="ARBA00023284"/>
    </source>
</evidence>
<evidence type="ECO:0000313" key="9">
    <source>
        <dbReference type="Proteomes" id="UP000255317"/>
    </source>
</evidence>
<proteinExistence type="inferred from homology"/>
<evidence type="ECO:0000256" key="1">
    <source>
        <dbReference type="ARBA" id="ARBA00008987"/>
    </source>
</evidence>
<protein>
    <recommendedName>
        <fullName evidence="6">Thioredoxin</fullName>
    </recommendedName>
</protein>
<keyword evidence="9" id="KW-1185">Reference proteome</keyword>
<name>A0A370QKK2_9FLAO</name>
<dbReference type="InterPro" id="IPR005746">
    <property type="entry name" value="Thioredoxin"/>
</dbReference>
<dbReference type="GO" id="GO:0045454">
    <property type="term" value="P:cell redox homeostasis"/>
    <property type="evidence" value="ECO:0007669"/>
    <property type="project" value="TreeGrafter"/>
</dbReference>
<evidence type="ECO:0000259" key="7">
    <source>
        <dbReference type="PROSITE" id="PS51352"/>
    </source>
</evidence>
<gene>
    <name evidence="8" type="ORF">C8D94_101749</name>
</gene>
<dbReference type="Gene3D" id="3.40.30.10">
    <property type="entry name" value="Glutaredoxin"/>
    <property type="match status" value="1"/>
</dbReference>
<evidence type="ECO:0000256" key="4">
    <source>
        <dbReference type="ARBA" id="ARBA00023157"/>
    </source>
</evidence>
<dbReference type="PROSITE" id="PS51352">
    <property type="entry name" value="THIOREDOXIN_2"/>
    <property type="match status" value="1"/>
</dbReference>
<comment type="similarity">
    <text evidence="1">Belongs to the thioredoxin family.</text>
</comment>
<dbReference type="CDD" id="cd02947">
    <property type="entry name" value="TRX_family"/>
    <property type="match status" value="1"/>
</dbReference>
<dbReference type="PANTHER" id="PTHR45663:SF11">
    <property type="entry name" value="GEO12009P1"/>
    <property type="match status" value="1"/>
</dbReference>
<dbReference type="InterPro" id="IPR017937">
    <property type="entry name" value="Thioredoxin_CS"/>
</dbReference>
<feature type="domain" description="Thioredoxin" evidence="7">
    <location>
        <begin position="11"/>
        <end position="135"/>
    </location>
</feature>
<dbReference type="SUPFAM" id="SSF52833">
    <property type="entry name" value="Thioredoxin-like"/>
    <property type="match status" value="1"/>
</dbReference>
<dbReference type="Proteomes" id="UP000255317">
    <property type="component" value="Unassembled WGS sequence"/>
</dbReference>
<dbReference type="InterPro" id="IPR036249">
    <property type="entry name" value="Thioredoxin-like_sf"/>
</dbReference>